<keyword evidence="3" id="KW-1185">Reference proteome</keyword>
<evidence type="ECO:0000259" key="1">
    <source>
        <dbReference type="Pfam" id="PF16011"/>
    </source>
</evidence>
<protein>
    <recommendedName>
        <fullName evidence="1">Carbohydrate-binding domain-containing protein</fullName>
    </recommendedName>
</protein>
<dbReference type="SUPFAM" id="SSF49344">
    <property type="entry name" value="CBD9-like"/>
    <property type="match status" value="1"/>
</dbReference>
<proteinExistence type="predicted"/>
<dbReference type="Proteomes" id="UP001157114">
    <property type="component" value="Unassembled WGS sequence"/>
</dbReference>
<dbReference type="EMBL" id="BSSQ01000013">
    <property type="protein sequence ID" value="GLX68632.1"/>
    <property type="molecule type" value="Genomic_DNA"/>
</dbReference>
<dbReference type="CDD" id="cd09620">
    <property type="entry name" value="CBM9_like_3"/>
    <property type="match status" value="1"/>
</dbReference>
<evidence type="ECO:0000313" key="3">
    <source>
        <dbReference type="Proteomes" id="UP001157114"/>
    </source>
</evidence>
<name>A0ABQ6GHU5_9BACL</name>
<sequence length="226" mass="26028">MTNKQFPYCESAADLSKEQWRQLPPATVAYQQWSAVAQPPETEVRGVYDDHALYLQFQVFEVAPVIRHRQDGAPVYEDSCVEFFFQPLPAEDARYFNFELNAAGMLLLEIGEPGKERNRIAVANAGQRFGIRSEVGLWEPVGGRMYWELYLRIPFTFVQEWFPTFRAIPGTVMRGNFYKCGDLTPEPHYLSWSPVQSDVPNFHRPDSFGMIMFGGRQTTVSRLLSR</sequence>
<reference evidence="2 3" key="1">
    <citation type="submission" date="2023-03" db="EMBL/GenBank/DDBJ databases">
        <title>Draft genome sequence of the bacteria which degrade cell wall of Tricholomamatutake.</title>
        <authorList>
            <person name="Konishi Y."/>
            <person name="Fukuta Y."/>
            <person name="Shirasaka N."/>
        </authorList>
    </citation>
    <scope>NUCLEOTIDE SEQUENCE [LARGE SCALE GENOMIC DNA]</scope>
    <source>
        <strain evidence="3">mu1</strain>
    </source>
</reference>
<evidence type="ECO:0000313" key="2">
    <source>
        <dbReference type="EMBL" id="GLX68632.1"/>
    </source>
</evidence>
<feature type="domain" description="Carbohydrate-binding" evidence="1">
    <location>
        <begin position="25"/>
        <end position="213"/>
    </location>
</feature>
<dbReference type="Pfam" id="PF16011">
    <property type="entry name" value="CBM9_2"/>
    <property type="match status" value="1"/>
</dbReference>
<dbReference type="RefSeq" id="WP_284239373.1">
    <property type="nucleotide sequence ID" value="NZ_BSSQ01000013.1"/>
</dbReference>
<dbReference type="InterPro" id="IPR010502">
    <property type="entry name" value="Carb-bd_dom_fam9"/>
</dbReference>
<accession>A0ABQ6GHU5</accession>
<comment type="caution">
    <text evidence="2">The sequence shown here is derived from an EMBL/GenBank/DDBJ whole genome shotgun (WGS) entry which is preliminary data.</text>
</comment>
<dbReference type="Gene3D" id="2.60.40.1190">
    <property type="match status" value="1"/>
</dbReference>
<organism evidence="2 3">
    <name type="scientific">Paenibacillus glycanilyticus</name>
    <dbReference type="NCBI Taxonomy" id="126569"/>
    <lineage>
        <taxon>Bacteria</taxon>
        <taxon>Bacillati</taxon>
        <taxon>Bacillota</taxon>
        <taxon>Bacilli</taxon>
        <taxon>Bacillales</taxon>
        <taxon>Paenibacillaceae</taxon>
        <taxon>Paenibacillus</taxon>
    </lineage>
</organism>
<gene>
    <name evidence="2" type="ORF">MU1_29770</name>
</gene>